<dbReference type="AlphaFoldDB" id="A0AA35M0S0"/>
<reference evidence="1" key="1">
    <citation type="submission" date="2023-01" db="EMBL/GenBank/DDBJ databases">
        <authorList>
            <person name="Piombo E."/>
        </authorList>
    </citation>
    <scope>NUCLEOTIDE SEQUENCE</scope>
</reference>
<organism evidence="1 2">
    <name type="scientific">Clonostachys chloroleuca</name>
    <dbReference type="NCBI Taxonomy" id="1926264"/>
    <lineage>
        <taxon>Eukaryota</taxon>
        <taxon>Fungi</taxon>
        <taxon>Dikarya</taxon>
        <taxon>Ascomycota</taxon>
        <taxon>Pezizomycotina</taxon>
        <taxon>Sordariomycetes</taxon>
        <taxon>Hypocreomycetidae</taxon>
        <taxon>Hypocreales</taxon>
        <taxon>Bionectriaceae</taxon>
        <taxon>Clonostachys</taxon>
    </lineage>
</organism>
<gene>
    <name evidence="1" type="ORF">CCHLO57077_00013111</name>
</gene>
<dbReference type="EMBL" id="CABFNP030000812">
    <property type="protein sequence ID" value="CAI6087979.1"/>
    <property type="molecule type" value="Genomic_DNA"/>
</dbReference>
<protein>
    <submittedName>
        <fullName evidence="1">Uncharacterized protein</fullName>
    </submittedName>
</protein>
<keyword evidence="2" id="KW-1185">Reference proteome</keyword>
<name>A0AA35M0S0_9HYPO</name>
<evidence type="ECO:0000313" key="1">
    <source>
        <dbReference type="EMBL" id="CAI6087979.1"/>
    </source>
</evidence>
<dbReference type="Proteomes" id="UP001160390">
    <property type="component" value="Unassembled WGS sequence"/>
</dbReference>
<accession>A0AA35M0S0</accession>
<sequence length="91" mass="10166">MLRLAQALTSCGKCGAEQISPFCLEAMYRSGIIFAQRFALEGDEDAYESFKILKLGLEATGHRWKAGIELMLIWPDLYRDLLNAPDVTGIL</sequence>
<proteinExistence type="predicted"/>
<comment type="caution">
    <text evidence="1">The sequence shown here is derived from an EMBL/GenBank/DDBJ whole genome shotgun (WGS) entry which is preliminary data.</text>
</comment>
<evidence type="ECO:0000313" key="2">
    <source>
        <dbReference type="Proteomes" id="UP001160390"/>
    </source>
</evidence>